<dbReference type="PROSITE" id="PS51257">
    <property type="entry name" value="PROKAR_LIPOPROTEIN"/>
    <property type="match status" value="1"/>
</dbReference>
<name>A0A1I1LU00_9BACT</name>
<dbReference type="AlphaFoldDB" id="A0A1I1LU00"/>
<sequence>MRYFRQIAVTTVIAAFALACETVSISPDTQLYGKWGSVGERFEFKEDGSFGQLILRKTSSVKDTANADSIFGTYEVDSKRNNIMFTMTGYRKADSTHKIVMKSYNMATWNYSVTADTLNYESLGQINRLVKNQ</sequence>
<evidence type="ECO:0000256" key="1">
    <source>
        <dbReference type="SAM" id="SignalP"/>
    </source>
</evidence>
<protein>
    <recommendedName>
        <fullName evidence="4">DUF4488 domain-containing protein</fullName>
    </recommendedName>
</protein>
<dbReference type="EMBL" id="FOLE01000009">
    <property type="protein sequence ID" value="SFC76604.1"/>
    <property type="molecule type" value="Genomic_DNA"/>
</dbReference>
<dbReference type="RefSeq" id="WP_091514730.1">
    <property type="nucleotide sequence ID" value="NZ_FOLE01000009.1"/>
</dbReference>
<keyword evidence="1" id="KW-0732">Signal</keyword>
<gene>
    <name evidence="2" type="ORF">SAMN05421780_109135</name>
</gene>
<proteinExistence type="predicted"/>
<keyword evidence="3" id="KW-1185">Reference proteome</keyword>
<feature type="signal peptide" evidence="1">
    <location>
        <begin position="1"/>
        <end position="19"/>
    </location>
</feature>
<dbReference type="OrthoDB" id="955014at2"/>
<feature type="chain" id="PRO_5011549198" description="DUF4488 domain-containing protein" evidence="1">
    <location>
        <begin position="20"/>
        <end position="133"/>
    </location>
</feature>
<evidence type="ECO:0008006" key="4">
    <source>
        <dbReference type="Google" id="ProtNLM"/>
    </source>
</evidence>
<organism evidence="2 3">
    <name type="scientific">Flexibacter flexilis DSM 6793</name>
    <dbReference type="NCBI Taxonomy" id="927664"/>
    <lineage>
        <taxon>Bacteria</taxon>
        <taxon>Pseudomonadati</taxon>
        <taxon>Bacteroidota</taxon>
        <taxon>Cytophagia</taxon>
        <taxon>Cytophagales</taxon>
        <taxon>Flexibacteraceae</taxon>
        <taxon>Flexibacter</taxon>
    </lineage>
</organism>
<reference evidence="2 3" key="1">
    <citation type="submission" date="2016-10" db="EMBL/GenBank/DDBJ databases">
        <authorList>
            <person name="de Groot N.N."/>
        </authorList>
    </citation>
    <scope>NUCLEOTIDE SEQUENCE [LARGE SCALE GENOMIC DNA]</scope>
    <source>
        <strain evidence="2 3">DSM 6793</strain>
    </source>
</reference>
<evidence type="ECO:0000313" key="3">
    <source>
        <dbReference type="Proteomes" id="UP000199514"/>
    </source>
</evidence>
<accession>A0A1I1LU00</accession>
<evidence type="ECO:0000313" key="2">
    <source>
        <dbReference type="EMBL" id="SFC76604.1"/>
    </source>
</evidence>
<dbReference type="Proteomes" id="UP000199514">
    <property type="component" value="Unassembled WGS sequence"/>
</dbReference>